<evidence type="ECO:0000313" key="3">
    <source>
        <dbReference type="EMBL" id="KJZ77102.1"/>
    </source>
</evidence>
<dbReference type="PANTHER" id="PTHR42088">
    <property type="entry name" value="YALI0F10131P"/>
    <property type="match status" value="1"/>
</dbReference>
<keyword evidence="2" id="KW-0812">Transmembrane</keyword>
<dbReference type="PANTHER" id="PTHR42088:SF1">
    <property type="entry name" value="YALI0F10131P"/>
    <property type="match status" value="1"/>
</dbReference>
<evidence type="ECO:0000256" key="2">
    <source>
        <dbReference type="SAM" id="Phobius"/>
    </source>
</evidence>
<accession>A0A0F8A2M2</accession>
<keyword evidence="2" id="KW-1133">Transmembrane helix</keyword>
<keyword evidence="4" id="KW-1185">Reference proteome</keyword>
<name>A0A0F8A2M2_9HYPO</name>
<dbReference type="OrthoDB" id="5417135at2759"/>
<feature type="compositionally biased region" description="Basic and acidic residues" evidence="1">
    <location>
        <begin position="239"/>
        <end position="254"/>
    </location>
</feature>
<feature type="compositionally biased region" description="Polar residues" evidence="1">
    <location>
        <begin position="164"/>
        <end position="196"/>
    </location>
</feature>
<feature type="transmembrane region" description="Helical" evidence="2">
    <location>
        <begin position="31"/>
        <end position="51"/>
    </location>
</feature>
<protein>
    <submittedName>
        <fullName evidence="3">Uncharacterized protein</fullName>
    </submittedName>
</protein>
<reference evidence="3 4" key="1">
    <citation type="journal article" date="2014" name="Genome Biol. Evol.">
        <title>Comparative genomics and transcriptomics analyses reveal divergent lifestyle features of nematode endoparasitic fungus Hirsutella minnesotensis.</title>
        <authorList>
            <person name="Lai Y."/>
            <person name="Liu K."/>
            <person name="Zhang X."/>
            <person name="Zhang X."/>
            <person name="Li K."/>
            <person name="Wang N."/>
            <person name="Shu C."/>
            <person name="Wu Y."/>
            <person name="Wang C."/>
            <person name="Bushley K.E."/>
            <person name="Xiang M."/>
            <person name="Liu X."/>
        </authorList>
    </citation>
    <scope>NUCLEOTIDE SEQUENCE [LARGE SCALE GENOMIC DNA]</scope>
    <source>
        <strain evidence="3 4">3608</strain>
    </source>
</reference>
<dbReference type="AlphaFoldDB" id="A0A0F8A2M2"/>
<dbReference type="EMBL" id="KQ030508">
    <property type="protein sequence ID" value="KJZ77102.1"/>
    <property type="molecule type" value="Genomic_DNA"/>
</dbReference>
<feature type="region of interest" description="Disordered" evidence="1">
    <location>
        <begin position="149"/>
        <end position="275"/>
    </location>
</feature>
<organism evidence="3 4">
    <name type="scientific">Hirsutella minnesotensis 3608</name>
    <dbReference type="NCBI Taxonomy" id="1043627"/>
    <lineage>
        <taxon>Eukaryota</taxon>
        <taxon>Fungi</taxon>
        <taxon>Dikarya</taxon>
        <taxon>Ascomycota</taxon>
        <taxon>Pezizomycotina</taxon>
        <taxon>Sordariomycetes</taxon>
        <taxon>Hypocreomycetidae</taxon>
        <taxon>Hypocreales</taxon>
        <taxon>Ophiocordycipitaceae</taxon>
        <taxon>Hirsutella</taxon>
    </lineage>
</organism>
<sequence>MASSQMAGSLAKRDCSGGSCEKSISTNVTNIAIVVGVVVPLIVGGIVLFFLHRRNVRRLKLEDASDPNKGLDFGLDDAPMKSSKRKSMFGIEKTAHKPGQLSMDMNLSSPYLLPPGAHQSHDSIHSLARTFPNEIDPYRTIKEYTHSENGSIRSFNPAKDASLRVNSKRNSTLTSKSATLSPQPTSATRSPVSSETPVDPFATPTASQPTHGLPAAADAPQPSRPTHSIVPEIGTVVYPDDKVEGGLEIPDVRRPPAALTTDSRPGPPSSPPRAVYEPYRGDMSSNIGVAQTGDDEFHFETGPVDMAHVGVASMPEEPTLPDIMFGEPHAVAGDPGMAHSYDGYAPAEAYPEIQTTYAYDGYEEETRGRGMGRQALEEHPAPAQQSGLGVPQQQAKRLSVGFRPLPPDEVTESEDPEYRANRIRSFYKEYFEDTKEAPPPLPTHRPMPQYEDYDENFLGDAAYYDAETNAFVMPYAQPVTRRAMTPPPAPRFRGGPGPRSSSRGPRGPPGPGSMVGMGYRPRAGSAATPRPGSSASARVRGPPRKRLPPPAELKTLPTPSKLRDDSFAIMNAVDFAPPVSFEERAAGRSQSPLGERRPYLLKRPVVSPLATAFDELSVLPSPHLLRKSSTFTNLDFAPPKKFKDADTMSDAGSIRSNRSGISAVQLDAIRSGAGRVSRLPGDTVFTAAAITDQLKPQWGMRP</sequence>
<evidence type="ECO:0000256" key="1">
    <source>
        <dbReference type="SAM" id="MobiDB-lite"/>
    </source>
</evidence>
<feature type="region of interest" description="Disordered" evidence="1">
    <location>
        <begin position="482"/>
        <end position="562"/>
    </location>
</feature>
<keyword evidence="2" id="KW-0472">Membrane</keyword>
<dbReference type="Proteomes" id="UP000054481">
    <property type="component" value="Unassembled WGS sequence"/>
</dbReference>
<evidence type="ECO:0000313" key="4">
    <source>
        <dbReference type="Proteomes" id="UP000054481"/>
    </source>
</evidence>
<proteinExistence type="predicted"/>
<gene>
    <name evidence="3" type="ORF">HIM_03423</name>
</gene>